<dbReference type="PANTHER" id="PTHR46381">
    <property type="entry name" value="MKPA PROTEIN"/>
    <property type="match status" value="1"/>
</dbReference>
<dbReference type="PROSITE" id="PS00383">
    <property type="entry name" value="TYR_PHOSPHATASE_1"/>
    <property type="match status" value="1"/>
</dbReference>
<dbReference type="Pfam" id="PF00782">
    <property type="entry name" value="DSPc"/>
    <property type="match status" value="1"/>
</dbReference>
<feature type="region of interest" description="Disordered" evidence="3">
    <location>
        <begin position="1"/>
        <end position="44"/>
    </location>
</feature>
<accession>A0A5A7RFQ2</accession>
<dbReference type="SUPFAM" id="SSF52799">
    <property type="entry name" value="(Phosphotyrosine protein) phosphatases II"/>
    <property type="match status" value="1"/>
</dbReference>
<keyword evidence="1" id="KW-0378">Hydrolase</keyword>
<dbReference type="PROSITE" id="PS50056">
    <property type="entry name" value="TYR_PHOSPHATASE_2"/>
    <property type="match status" value="1"/>
</dbReference>
<evidence type="ECO:0000259" key="4">
    <source>
        <dbReference type="PROSITE" id="PS50054"/>
    </source>
</evidence>
<dbReference type="InterPro" id="IPR020422">
    <property type="entry name" value="TYR_PHOSPHATASE_DUAL_dom"/>
</dbReference>
<keyword evidence="2" id="KW-0904">Protein phosphatase</keyword>
<dbReference type="SMART" id="SM00195">
    <property type="entry name" value="DSPc"/>
    <property type="match status" value="1"/>
</dbReference>
<protein>
    <submittedName>
        <fullName evidence="6">Dual specificity protein phosphatase</fullName>
    </submittedName>
</protein>
<name>A0A5A7RFQ2_STRAF</name>
<evidence type="ECO:0000256" key="2">
    <source>
        <dbReference type="ARBA" id="ARBA00022912"/>
    </source>
</evidence>
<sequence length="635" mass="70171">MLREEEKDQASSPGKNWRTYSRSVSWSERRKSSSGPQWNSKARACLPPLQPLSIIRPTIEDWPKAGSDDLGVWPNPLTPGAKPHSSTPRENPAPDREFECRKDKLAFFDKECSRILNHIYLGSDAVAKNRETLLKNGITHVLNCVGFSCPEYFKNELVYKTLWLQDCPSEDITSILYDVFDYFEDVREQGGRVFVHCCHGVSRSTSLVIAYLMWRECKSFDDAFEFVKTARGVTNPNVGFACQLLQCQKRVHAQPASPSSLLKMYRMAPHSPYDPLHLVPKMLSEPGPGKLDSRGAFIVHVPSGEETFEFWEAFGCTNALTEKDVSANNKRKLDEYDLDFDIFQRALSGGVVPPFPLAEFGPETSLPVRENGWNRLRAIAIRKEIEENVSSSPCWRDSPDSLASSYVTSRSSPCWPKSNLTRSQSLNLVESFSTLLVNKPLSSSTSPSASPSTSDYSSSFTVSPASSDLSFVSAQSSPYVTESKDDEGSLDESSMCFGGNIVNSSPPPKEKDAFACRVSKAVGLCSTLPLLAERRGMILLPSIAEACQVSENSTRYSGDDDVASGRECINFVSEGSFRKNEEGRPVVDANCRAVDDEGCNISSSGGITRFSVKIIKKGDKPSCTEIKHNEVVGLI</sequence>
<dbReference type="PROSITE" id="PS50054">
    <property type="entry name" value="TYR_PHOSPHATASE_DUAL"/>
    <property type="match status" value="1"/>
</dbReference>
<reference evidence="7" key="1">
    <citation type="journal article" date="2019" name="Curr. Biol.">
        <title>Genome Sequence of Striga asiatica Provides Insight into the Evolution of Plant Parasitism.</title>
        <authorList>
            <person name="Yoshida S."/>
            <person name="Kim S."/>
            <person name="Wafula E.K."/>
            <person name="Tanskanen J."/>
            <person name="Kim Y.M."/>
            <person name="Honaas L."/>
            <person name="Yang Z."/>
            <person name="Spallek T."/>
            <person name="Conn C.E."/>
            <person name="Ichihashi Y."/>
            <person name="Cheong K."/>
            <person name="Cui S."/>
            <person name="Der J.P."/>
            <person name="Gundlach H."/>
            <person name="Jiao Y."/>
            <person name="Hori C."/>
            <person name="Ishida J.K."/>
            <person name="Kasahara H."/>
            <person name="Kiba T."/>
            <person name="Kim M.S."/>
            <person name="Koo N."/>
            <person name="Laohavisit A."/>
            <person name="Lee Y.H."/>
            <person name="Lumba S."/>
            <person name="McCourt P."/>
            <person name="Mortimer J.C."/>
            <person name="Mutuku J.M."/>
            <person name="Nomura T."/>
            <person name="Sasaki-Sekimoto Y."/>
            <person name="Seto Y."/>
            <person name="Wang Y."/>
            <person name="Wakatake T."/>
            <person name="Sakakibara H."/>
            <person name="Demura T."/>
            <person name="Yamaguchi S."/>
            <person name="Yoneyama K."/>
            <person name="Manabe R.I."/>
            <person name="Nelson D.C."/>
            <person name="Schulman A.H."/>
            <person name="Timko M.P."/>
            <person name="dePamphilis C.W."/>
            <person name="Choi D."/>
            <person name="Shirasu K."/>
        </authorList>
    </citation>
    <scope>NUCLEOTIDE SEQUENCE [LARGE SCALE GENOMIC DNA]</scope>
    <source>
        <strain evidence="7">cv. UVA1</strain>
    </source>
</reference>
<gene>
    <name evidence="6" type="ORF">STAS_33700</name>
</gene>
<dbReference type="CDD" id="cd14498">
    <property type="entry name" value="DSP"/>
    <property type="match status" value="1"/>
</dbReference>
<dbReference type="OrthoDB" id="165342at2759"/>
<feature type="domain" description="Tyrosine-protein phosphatase" evidence="4">
    <location>
        <begin position="111"/>
        <end position="253"/>
    </location>
</feature>
<organism evidence="6 7">
    <name type="scientific">Striga asiatica</name>
    <name type="common">Asiatic witchweed</name>
    <name type="synonym">Buchnera asiatica</name>
    <dbReference type="NCBI Taxonomy" id="4170"/>
    <lineage>
        <taxon>Eukaryota</taxon>
        <taxon>Viridiplantae</taxon>
        <taxon>Streptophyta</taxon>
        <taxon>Embryophyta</taxon>
        <taxon>Tracheophyta</taxon>
        <taxon>Spermatophyta</taxon>
        <taxon>Magnoliopsida</taxon>
        <taxon>eudicotyledons</taxon>
        <taxon>Gunneridae</taxon>
        <taxon>Pentapetalae</taxon>
        <taxon>asterids</taxon>
        <taxon>lamiids</taxon>
        <taxon>Lamiales</taxon>
        <taxon>Orobanchaceae</taxon>
        <taxon>Buchnereae</taxon>
        <taxon>Striga</taxon>
    </lineage>
</organism>
<keyword evidence="7" id="KW-1185">Reference proteome</keyword>
<dbReference type="InterPro" id="IPR016130">
    <property type="entry name" value="Tyr_Pase_AS"/>
</dbReference>
<dbReference type="Proteomes" id="UP000325081">
    <property type="component" value="Unassembled WGS sequence"/>
</dbReference>
<dbReference type="InterPro" id="IPR000340">
    <property type="entry name" value="Dual-sp_phosphatase_cat-dom"/>
</dbReference>
<dbReference type="EMBL" id="BKCP01012403">
    <property type="protein sequence ID" value="GER56001.1"/>
    <property type="molecule type" value="Genomic_DNA"/>
</dbReference>
<evidence type="ECO:0000313" key="7">
    <source>
        <dbReference type="Proteomes" id="UP000325081"/>
    </source>
</evidence>
<dbReference type="GO" id="GO:0004721">
    <property type="term" value="F:phosphoprotein phosphatase activity"/>
    <property type="evidence" value="ECO:0007669"/>
    <property type="project" value="UniProtKB-KW"/>
</dbReference>
<comment type="caution">
    <text evidence="6">The sequence shown here is derived from an EMBL/GenBank/DDBJ whole genome shotgun (WGS) entry which is preliminary data.</text>
</comment>
<dbReference type="InterPro" id="IPR000387">
    <property type="entry name" value="Tyr_Pase_dom"/>
</dbReference>
<evidence type="ECO:0000259" key="5">
    <source>
        <dbReference type="PROSITE" id="PS50056"/>
    </source>
</evidence>
<dbReference type="InterPro" id="IPR029021">
    <property type="entry name" value="Prot-tyrosine_phosphatase-like"/>
</dbReference>
<dbReference type="Gene3D" id="3.90.190.10">
    <property type="entry name" value="Protein tyrosine phosphatase superfamily"/>
    <property type="match status" value="1"/>
</dbReference>
<feature type="domain" description="Tyrosine specific protein phosphatases" evidence="5">
    <location>
        <begin position="170"/>
        <end position="231"/>
    </location>
</feature>
<evidence type="ECO:0000256" key="3">
    <source>
        <dbReference type="SAM" id="MobiDB-lite"/>
    </source>
</evidence>
<dbReference type="AlphaFoldDB" id="A0A5A7RFQ2"/>
<dbReference type="PANTHER" id="PTHR46381:SF2">
    <property type="entry name" value="MAP KINASE PHOSPHATASE"/>
    <property type="match status" value="1"/>
</dbReference>
<feature type="region of interest" description="Disordered" evidence="3">
    <location>
        <begin position="70"/>
        <end position="96"/>
    </location>
</feature>
<feature type="compositionally biased region" description="Polar residues" evidence="3">
    <location>
        <begin position="10"/>
        <end position="20"/>
    </location>
</feature>
<proteinExistence type="predicted"/>
<evidence type="ECO:0000256" key="1">
    <source>
        <dbReference type="ARBA" id="ARBA00022801"/>
    </source>
</evidence>
<evidence type="ECO:0000313" key="6">
    <source>
        <dbReference type="EMBL" id="GER56001.1"/>
    </source>
</evidence>